<reference evidence="2 3" key="2">
    <citation type="journal article" date="2022" name="Mol. Biol. Evol.">
        <title>Comparative Genomics Reveals Insights into the Divergent Evolution of Astigmatic Mites and Household Pest Adaptations.</title>
        <authorList>
            <person name="Xiong Q."/>
            <person name="Wan A.T."/>
            <person name="Liu X."/>
            <person name="Fung C.S."/>
            <person name="Xiao X."/>
            <person name="Malainual N."/>
            <person name="Hou J."/>
            <person name="Wang L."/>
            <person name="Wang M."/>
            <person name="Yang K.Y."/>
            <person name="Cui Y."/>
            <person name="Leung E.L."/>
            <person name="Nong W."/>
            <person name="Shin S.K."/>
            <person name="Au S.W."/>
            <person name="Jeong K.Y."/>
            <person name="Chew F.T."/>
            <person name="Hui J.H."/>
            <person name="Leung T.F."/>
            <person name="Tungtrongchitr A."/>
            <person name="Zhong N."/>
            <person name="Liu Z."/>
            <person name="Tsui S.K."/>
        </authorList>
    </citation>
    <scope>NUCLEOTIDE SEQUENCE [LARGE SCALE GENOMIC DNA]</scope>
    <source>
        <strain evidence="2">Derp</strain>
    </source>
</reference>
<protein>
    <submittedName>
        <fullName evidence="2">Uncharacterized protein</fullName>
    </submittedName>
</protein>
<evidence type="ECO:0000313" key="2">
    <source>
        <dbReference type="EMBL" id="KAH9415974.1"/>
    </source>
</evidence>
<dbReference type="Proteomes" id="UP000887458">
    <property type="component" value="Unassembled WGS sequence"/>
</dbReference>
<keyword evidence="1" id="KW-0812">Transmembrane</keyword>
<dbReference type="EMBL" id="NJHN03000095">
    <property type="protein sequence ID" value="KAH9415974.1"/>
    <property type="molecule type" value="Genomic_DNA"/>
</dbReference>
<accession>A0ABQ8J092</accession>
<evidence type="ECO:0000256" key="1">
    <source>
        <dbReference type="SAM" id="Phobius"/>
    </source>
</evidence>
<name>A0ABQ8J092_DERPT</name>
<sequence>MASNYAQTVVQAMKMMSNLMMTKIKQRSNWSYYDRKFIINNDLLKTTYLSSSSSFATTSTTLPSIFSSLSLSNLRKFPLYSIIIQNMILMIIMITTMLPLPNSCLLLNTAAASSILVYQFMTKKDDELLNL</sequence>
<organism evidence="2 3">
    <name type="scientific">Dermatophagoides pteronyssinus</name>
    <name type="common">European house dust mite</name>
    <dbReference type="NCBI Taxonomy" id="6956"/>
    <lineage>
        <taxon>Eukaryota</taxon>
        <taxon>Metazoa</taxon>
        <taxon>Ecdysozoa</taxon>
        <taxon>Arthropoda</taxon>
        <taxon>Chelicerata</taxon>
        <taxon>Arachnida</taxon>
        <taxon>Acari</taxon>
        <taxon>Acariformes</taxon>
        <taxon>Sarcoptiformes</taxon>
        <taxon>Astigmata</taxon>
        <taxon>Psoroptidia</taxon>
        <taxon>Analgoidea</taxon>
        <taxon>Pyroglyphidae</taxon>
        <taxon>Dermatophagoidinae</taxon>
        <taxon>Dermatophagoides</taxon>
    </lineage>
</organism>
<gene>
    <name evidence="2" type="ORF">DERP_000468</name>
</gene>
<proteinExistence type="predicted"/>
<feature type="transmembrane region" description="Helical" evidence="1">
    <location>
        <begin position="77"/>
        <end position="98"/>
    </location>
</feature>
<reference evidence="2 3" key="1">
    <citation type="journal article" date="2018" name="J. Allergy Clin. Immunol.">
        <title>High-quality assembly of Dermatophagoides pteronyssinus genome and transcriptome reveals a wide range of novel allergens.</title>
        <authorList>
            <person name="Liu X.Y."/>
            <person name="Yang K.Y."/>
            <person name="Wang M.Q."/>
            <person name="Kwok J.S."/>
            <person name="Zeng X."/>
            <person name="Yang Z."/>
            <person name="Xiao X.J."/>
            <person name="Lau C.P."/>
            <person name="Li Y."/>
            <person name="Huang Z.M."/>
            <person name="Ba J.G."/>
            <person name="Yim A.K."/>
            <person name="Ouyang C.Y."/>
            <person name="Ngai S.M."/>
            <person name="Chan T.F."/>
            <person name="Leung E.L."/>
            <person name="Liu L."/>
            <person name="Liu Z.G."/>
            <person name="Tsui S.K."/>
        </authorList>
    </citation>
    <scope>NUCLEOTIDE SEQUENCE [LARGE SCALE GENOMIC DNA]</scope>
    <source>
        <strain evidence="2">Derp</strain>
    </source>
</reference>
<keyword evidence="3" id="KW-1185">Reference proteome</keyword>
<keyword evidence="1" id="KW-1133">Transmembrane helix</keyword>
<comment type="caution">
    <text evidence="2">The sequence shown here is derived from an EMBL/GenBank/DDBJ whole genome shotgun (WGS) entry which is preliminary data.</text>
</comment>
<evidence type="ECO:0000313" key="3">
    <source>
        <dbReference type="Proteomes" id="UP000887458"/>
    </source>
</evidence>
<keyword evidence="1" id="KW-0472">Membrane</keyword>